<dbReference type="AlphaFoldDB" id="A0A132NNG1"/>
<evidence type="ECO:0000256" key="1">
    <source>
        <dbReference type="SAM" id="MobiDB-lite"/>
    </source>
</evidence>
<proteinExistence type="predicted"/>
<dbReference type="InterPro" id="IPR002554">
    <property type="entry name" value="PP2A_B56"/>
</dbReference>
<feature type="region of interest" description="Disordered" evidence="1">
    <location>
        <begin position="1"/>
        <end position="29"/>
    </location>
</feature>
<dbReference type="VEuPathDB" id="GiardiaDB:QR46_4420"/>
<evidence type="ECO:0000313" key="3">
    <source>
        <dbReference type="Proteomes" id="UP000070089"/>
    </source>
</evidence>
<dbReference type="InterPro" id="IPR016024">
    <property type="entry name" value="ARM-type_fold"/>
</dbReference>
<dbReference type="PANTHER" id="PTHR10257">
    <property type="entry name" value="SERINE/THREONINE PROTEIN PHOSPHATASE 2A PP2A REGULATORY SUBUNIT B"/>
    <property type="match status" value="1"/>
</dbReference>
<feature type="region of interest" description="Disordered" evidence="1">
    <location>
        <begin position="764"/>
        <end position="788"/>
    </location>
</feature>
<feature type="compositionally biased region" description="Basic and acidic residues" evidence="1">
    <location>
        <begin position="1"/>
        <end position="13"/>
    </location>
</feature>
<dbReference type="GO" id="GO:0007165">
    <property type="term" value="P:signal transduction"/>
    <property type="evidence" value="ECO:0007669"/>
    <property type="project" value="InterPro"/>
</dbReference>
<dbReference type="FunFam" id="1.25.10.10:FF:000960">
    <property type="entry name" value="Protein phosphatase PP2A regulatory subunit B"/>
    <property type="match status" value="1"/>
</dbReference>
<organism evidence="2 3">
    <name type="scientific">Giardia duodenalis assemblage B</name>
    <dbReference type="NCBI Taxonomy" id="1394984"/>
    <lineage>
        <taxon>Eukaryota</taxon>
        <taxon>Metamonada</taxon>
        <taxon>Diplomonadida</taxon>
        <taxon>Hexamitidae</taxon>
        <taxon>Giardiinae</taxon>
        <taxon>Giardia</taxon>
    </lineage>
</organism>
<reference evidence="2 3" key="1">
    <citation type="journal article" date="2015" name="Mol. Biochem. Parasitol.">
        <title>Identification of polymorphic genes for use in assemblage B genotyping assays through comparative genomics of multiple assemblage B Giardia duodenalis isolates.</title>
        <authorList>
            <person name="Wielinga C."/>
            <person name="Thompson R.C."/>
            <person name="Monis P."/>
            <person name="Ryan U."/>
        </authorList>
    </citation>
    <scope>NUCLEOTIDE SEQUENCE [LARGE SCALE GENOMIC DNA]</scope>
    <source>
        <strain evidence="2 3">BAH15c1</strain>
    </source>
</reference>
<name>A0A132NNG1_GIAIN</name>
<dbReference type="OrthoDB" id="10264446at2759"/>
<dbReference type="Pfam" id="PF01603">
    <property type="entry name" value="B56"/>
    <property type="match status" value="2"/>
</dbReference>
<evidence type="ECO:0000313" key="2">
    <source>
        <dbReference type="EMBL" id="KWX11625.1"/>
    </source>
</evidence>
<dbReference type="InterPro" id="IPR011989">
    <property type="entry name" value="ARM-like"/>
</dbReference>
<sequence>MSGKSPADRDEQQHTANFKSFLDGGDGQKPTIANIPKKVSLYSSLPSFKDIQEDSRPFLLICKLRQCSKFVRQEDTELRKVKHMILYQLLDYINSSNNIFPDIAVPDFFACVSANIFRATAKPACDNYTWDNDEDEPAIDNNWYHLQFIYELLLRFIFAANQHPQHSEYHKSVKKFIDTEFILKLLQLFNTSDPRERDYVKTILHRIYANFMMMRSYIRSIIKSEIMCYMNYSQRHNGICEILEILGSIINGFATPLKVEHISFMAQVLLPLHRIMYVKTILPQLSYCVSKFVEKDPTLSAGVVMGVLSYWPRLSNQKEVSFLQELEELLEAIPPEHLVTTDTSTYVRFKTITQNQSSTDEQAAITSSDLKKPSSAFTKNSCAHDFVPKLPTFPTPKLDLAIFDLKPDFLQDIKKFNVYKSIFYHISQCISSSHFQVAERALNMLLNTKIANHLKFATASYQKVADSYNVVVTSKNCVFLNDYNFPYTLAKPLSFNAQNYWSQNIRAQSESLFKVLAEAYPDVCKNVDDMFFQELIAHEHLKTARRQKWDDIAKLCDKSLGGSGELSEEYLRRMNFVEQRDMIGECVDEDEELGSMQTGASNTNYLSLNAFTCGDNVHEIESCGPASQNNTELWGTETQGHEPAMLESDYPIKEMSLNPNTIPFDRSRTAFVPGYKEELVQPGNVALAMVPVDPLNRTIGCGLKAYNLTVSRLRRLVELVNEEAKGGSFDKLPIKNIALRNQLLTSRNEPLIVDNDAKVTVAAPANSKKLASRRTTTNQAPAGGVRRKSMTPLTFEVKVAKDELKNYVSPSESINSHVESK</sequence>
<dbReference type="EMBL" id="JXTI01000169">
    <property type="protein sequence ID" value="KWX11625.1"/>
    <property type="molecule type" value="Genomic_DNA"/>
</dbReference>
<comment type="caution">
    <text evidence="2">The sequence shown here is derived from an EMBL/GenBank/DDBJ whole genome shotgun (WGS) entry which is preliminary data.</text>
</comment>
<dbReference type="GO" id="GO:0000159">
    <property type="term" value="C:protein phosphatase type 2A complex"/>
    <property type="evidence" value="ECO:0007669"/>
    <property type="project" value="InterPro"/>
</dbReference>
<protein>
    <submittedName>
        <fullName evidence="2">Protein phosphatase 2A B'/PP2A regulatory subunit Wdb1</fullName>
    </submittedName>
</protein>
<dbReference type="Gene3D" id="1.25.10.10">
    <property type="entry name" value="Leucine-rich Repeat Variant"/>
    <property type="match status" value="2"/>
</dbReference>
<gene>
    <name evidence="2" type="ORF">QR46_4420</name>
</gene>
<dbReference type="PANTHER" id="PTHR10257:SF3">
    <property type="entry name" value="SERINE_THREONINE-PROTEIN PHOSPHATASE 2A 56 KDA REGULATORY SUBUNIT GAMMA ISOFORM"/>
    <property type="match status" value="1"/>
</dbReference>
<dbReference type="Proteomes" id="UP000070089">
    <property type="component" value="Unassembled WGS sequence"/>
</dbReference>
<dbReference type="SUPFAM" id="SSF48371">
    <property type="entry name" value="ARM repeat"/>
    <property type="match status" value="1"/>
</dbReference>
<accession>A0A132NNG1</accession>
<dbReference type="GO" id="GO:0019888">
    <property type="term" value="F:protein phosphatase regulator activity"/>
    <property type="evidence" value="ECO:0007669"/>
    <property type="project" value="InterPro"/>
</dbReference>